<name>A0A841GG52_9BACT</name>
<evidence type="ECO:0000256" key="6">
    <source>
        <dbReference type="ARBA" id="ARBA00022692"/>
    </source>
</evidence>
<dbReference type="SMART" id="SM00388">
    <property type="entry name" value="HisKA"/>
    <property type="match status" value="1"/>
</dbReference>
<dbReference type="Gene3D" id="1.10.287.130">
    <property type="match status" value="1"/>
</dbReference>
<dbReference type="CDD" id="cd00082">
    <property type="entry name" value="HisKA"/>
    <property type="match status" value="1"/>
</dbReference>
<dbReference type="Gene3D" id="3.30.565.10">
    <property type="entry name" value="Histidine kinase-like ATPase, C-terminal domain"/>
    <property type="match status" value="1"/>
</dbReference>
<feature type="domain" description="Histidine kinase" evidence="12">
    <location>
        <begin position="204"/>
        <end position="396"/>
    </location>
</feature>
<feature type="domain" description="HAMP" evidence="13">
    <location>
        <begin position="143"/>
        <end position="196"/>
    </location>
</feature>
<evidence type="ECO:0000256" key="11">
    <source>
        <dbReference type="SAM" id="Phobius"/>
    </source>
</evidence>
<evidence type="ECO:0000256" key="10">
    <source>
        <dbReference type="ARBA" id="ARBA00023136"/>
    </source>
</evidence>
<dbReference type="PANTHER" id="PTHR45528:SF12">
    <property type="entry name" value="SENSOR HISTIDINE KINASE ARSS"/>
    <property type="match status" value="1"/>
</dbReference>
<evidence type="ECO:0000256" key="8">
    <source>
        <dbReference type="ARBA" id="ARBA00022989"/>
    </source>
</evidence>
<evidence type="ECO:0000259" key="12">
    <source>
        <dbReference type="PROSITE" id="PS50109"/>
    </source>
</evidence>
<reference evidence="14 15" key="1">
    <citation type="submission" date="2020-08" db="EMBL/GenBank/DDBJ databases">
        <title>Genomic Encyclopedia of Type Strains, Phase IV (KMG-IV): sequencing the most valuable type-strain genomes for metagenomic binning, comparative biology and taxonomic classification.</title>
        <authorList>
            <person name="Goeker M."/>
        </authorList>
    </citation>
    <scope>NUCLEOTIDE SEQUENCE [LARGE SCALE GENOMIC DNA]</scope>
    <source>
        <strain evidence="14 15">DSM 13481</strain>
    </source>
</reference>
<evidence type="ECO:0000256" key="2">
    <source>
        <dbReference type="ARBA" id="ARBA00004141"/>
    </source>
</evidence>
<feature type="transmembrane region" description="Helical" evidence="11">
    <location>
        <begin position="122"/>
        <end position="141"/>
    </location>
</feature>
<evidence type="ECO:0000256" key="5">
    <source>
        <dbReference type="ARBA" id="ARBA00022679"/>
    </source>
</evidence>
<evidence type="ECO:0000256" key="7">
    <source>
        <dbReference type="ARBA" id="ARBA00022777"/>
    </source>
</evidence>
<dbReference type="PRINTS" id="PR00344">
    <property type="entry name" value="BCTRLSENSOR"/>
</dbReference>
<dbReference type="Proteomes" id="UP000555828">
    <property type="component" value="Unassembled WGS sequence"/>
</dbReference>
<dbReference type="EC" id="2.7.13.3" evidence="3"/>
<evidence type="ECO:0000256" key="9">
    <source>
        <dbReference type="ARBA" id="ARBA00023012"/>
    </source>
</evidence>
<evidence type="ECO:0000256" key="3">
    <source>
        <dbReference type="ARBA" id="ARBA00012438"/>
    </source>
</evidence>
<dbReference type="InterPro" id="IPR036097">
    <property type="entry name" value="HisK_dim/P_sf"/>
</dbReference>
<dbReference type="Pfam" id="PF00512">
    <property type="entry name" value="HisKA"/>
    <property type="match status" value="1"/>
</dbReference>
<dbReference type="GO" id="GO:0000155">
    <property type="term" value="F:phosphorelay sensor kinase activity"/>
    <property type="evidence" value="ECO:0007669"/>
    <property type="project" value="InterPro"/>
</dbReference>
<dbReference type="PROSITE" id="PS50885">
    <property type="entry name" value="HAMP"/>
    <property type="match status" value="1"/>
</dbReference>
<feature type="transmembrane region" description="Helical" evidence="11">
    <location>
        <begin position="7"/>
        <end position="30"/>
    </location>
</feature>
<dbReference type="FunFam" id="1.10.287.130:FF:000001">
    <property type="entry name" value="Two-component sensor histidine kinase"/>
    <property type="match status" value="1"/>
</dbReference>
<keyword evidence="15" id="KW-1185">Reference proteome</keyword>
<accession>A0A841GG52</accession>
<keyword evidence="6 11" id="KW-0812">Transmembrane</keyword>
<keyword evidence="10 11" id="KW-0472">Membrane</keyword>
<comment type="catalytic activity">
    <reaction evidence="1">
        <text>ATP + protein L-histidine = ADP + protein N-phospho-L-histidine.</text>
        <dbReference type="EC" id="2.7.13.3"/>
    </reaction>
</comment>
<dbReference type="PROSITE" id="PS50109">
    <property type="entry name" value="HIS_KIN"/>
    <property type="match status" value="1"/>
</dbReference>
<dbReference type="SUPFAM" id="SSF55874">
    <property type="entry name" value="ATPase domain of HSP90 chaperone/DNA topoisomerase II/histidine kinase"/>
    <property type="match status" value="1"/>
</dbReference>
<keyword evidence="7 14" id="KW-0418">Kinase</keyword>
<dbReference type="InterPro" id="IPR004358">
    <property type="entry name" value="Sig_transdc_His_kin-like_C"/>
</dbReference>
<dbReference type="InterPro" id="IPR003660">
    <property type="entry name" value="HAMP_dom"/>
</dbReference>
<gene>
    <name evidence="14" type="ORF">HNP65_000990</name>
</gene>
<evidence type="ECO:0000313" key="15">
    <source>
        <dbReference type="Proteomes" id="UP000555828"/>
    </source>
</evidence>
<evidence type="ECO:0000259" key="13">
    <source>
        <dbReference type="PROSITE" id="PS50885"/>
    </source>
</evidence>
<keyword evidence="9" id="KW-0902">Two-component regulatory system</keyword>
<dbReference type="InterPro" id="IPR003594">
    <property type="entry name" value="HATPase_dom"/>
</dbReference>
<keyword evidence="4" id="KW-0597">Phosphoprotein</keyword>
<dbReference type="SUPFAM" id="SSF47384">
    <property type="entry name" value="Homodimeric domain of signal transducing histidine kinase"/>
    <property type="match status" value="1"/>
</dbReference>
<dbReference type="SMART" id="SM00387">
    <property type="entry name" value="HATPase_c"/>
    <property type="match status" value="1"/>
</dbReference>
<dbReference type="CDD" id="cd06225">
    <property type="entry name" value="HAMP"/>
    <property type="match status" value="1"/>
</dbReference>
<evidence type="ECO:0000256" key="4">
    <source>
        <dbReference type="ARBA" id="ARBA00022553"/>
    </source>
</evidence>
<evidence type="ECO:0000313" key="14">
    <source>
        <dbReference type="EMBL" id="MBB6062552.1"/>
    </source>
</evidence>
<dbReference type="Gene3D" id="6.10.340.10">
    <property type="match status" value="1"/>
</dbReference>
<organism evidence="14 15">
    <name type="scientific">Thermosipho japonicus</name>
    <dbReference type="NCBI Taxonomy" id="90323"/>
    <lineage>
        <taxon>Bacteria</taxon>
        <taxon>Thermotogati</taxon>
        <taxon>Thermotogota</taxon>
        <taxon>Thermotogae</taxon>
        <taxon>Thermotogales</taxon>
        <taxon>Fervidobacteriaceae</taxon>
        <taxon>Thermosipho</taxon>
    </lineage>
</organism>
<dbReference type="AlphaFoldDB" id="A0A841GG52"/>
<dbReference type="InterPro" id="IPR005467">
    <property type="entry name" value="His_kinase_dom"/>
</dbReference>
<dbReference type="PANTHER" id="PTHR45528">
    <property type="entry name" value="SENSOR HISTIDINE KINASE CPXA"/>
    <property type="match status" value="1"/>
</dbReference>
<keyword evidence="8 11" id="KW-1133">Transmembrane helix</keyword>
<evidence type="ECO:0000256" key="1">
    <source>
        <dbReference type="ARBA" id="ARBA00000085"/>
    </source>
</evidence>
<sequence>MSISSKVTYITTVITAITMAIVLILLYSSIRLMIYQSTKKDLIESVRPWLITPMGRMHNPKNDIYISKDGVVIVDPYKIGPINKIGKFEINGRTYIFLKAENLIVGKDITPIVNYLNNIKKIFVYIFVISLSLISFLTYFITKKSTKHLRNFVSELSKIKGDNLSYRFIKPNTHDEVDELVEKFNELMDRVEKNYKLQEEFVSNVSHELKTPIANLIGYSKMLERWGHKDEQILKEAIDSISQTSKQMKDLVENMILLSKNLELDMEQINLRTLVEGIVVGYKDSKIKIIGDGTILANKEALEIVIKNLVENAIYHGKAPIEIKLYQGRIEVTDHGEGISNDLKERIFEKFHKSRKSKGHGLGLYIVKKLCDQMGLNIYIKDDKYTTFVVERSEKDEN</sequence>
<dbReference type="InterPro" id="IPR050398">
    <property type="entry name" value="HssS/ArlS-like"/>
</dbReference>
<comment type="caution">
    <text evidence="14">The sequence shown here is derived from an EMBL/GenBank/DDBJ whole genome shotgun (WGS) entry which is preliminary data.</text>
</comment>
<dbReference type="Pfam" id="PF02518">
    <property type="entry name" value="HATPase_c"/>
    <property type="match status" value="1"/>
</dbReference>
<dbReference type="GO" id="GO:0016020">
    <property type="term" value="C:membrane"/>
    <property type="evidence" value="ECO:0007669"/>
    <property type="project" value="UniProtKB-SubCell"/>
</dbReference>
<comment type="subcellular location">
    <subcellularLocation>
        <location evidence="2">Membrane</location>
        <topology evidence="2">Multi-pass membrane protein</topology>
    </subcellularLocation>
</comment>
<protein>
    <recommendedName>
        <fullName evidence="3">histidine kinase</fullName>
        <ecNumber evidence="3">2.7.13.3</ecNumber>
    </recommendedName>
</protein>
<dbReference type="EMBL" id="JACHEX010000002">
    <property type="protein sequence ID" value="MBB6062552.1"/>
    <property type="molecule type" value="Genomic_DNA"/>
</dbReference>
<dbReference type="InterPro" id="IPR036890">
    <property type="entry name" value="HATPase_C_sf"/>
</dbReference>
<keyword evidence="5" id="KW-0808">Transferase</keyword>
<proteinExistence type="predicted"/>
<dbReference type="InterPro" id="IPR003661">
    <property type="entry name" value="HisK_dim/P_dom"/>
</dbReference>
<dbReference type="RefSeq" id="WP_184619216.1">
    <property type="nucleotide sequence ID" value="NZ_JACHEX010000002.1"/>
</dbReference>